<dbReference type="PANTHER" id="PTHR39209">
    <property type="match status" value="1"/>
</dbReference>
<evidence type="ECO:0000313" key="3">
    <source>
        <dbReference type="Proteomes" id="UP001523230"/>
    </source>
</evidence>
<accession>A0ABD4TET9</accession>
<proteinExistence type="predicted"/>
<dbReference type="Gene3D" id="3.50.40.10">
    <property type="entry name" value="Phenylalanyl-trna Synthetase, Chain B, domain 3"/>
    <property type="match status" value="1"/>
</dbReference>
<dbReference type="AlphaFoldDB" id="A0ABD4TET9"/>
<evidence type="ECO:0000313" key="2">
    <source>
        <dbReference type="EMBL" id="MCM2466660.1"/>
    </source>
</evidence>
<organism evidence="2 3">
    <name type="scientific">Methanoculleus oceani</name>
    <dbReference type="NCBI Taxonomy" id="2184756"/>
    <lineage>
        <taxon>Archaea</taxon>
        <taxon>Methanobacteriati</taxon>
        <taxon>Methanobacteriota</taxon>
        <taxon>Stenosarchaea group</taxon>
        <taxon>Methanomicrobia</taxon>
        <taxon>Methanomicrobiales</taxon>
        <taxon>Methanomicrobiaceae</taxon>
        <taxon>Methanoculleus</taxon>
    </lineage>
</organism>
<dbReference type="PANTHER" id="PTHR39209:SF2">
    <property type="entry name" value="CYTOPLASMIC PROTEIN"/>
    <property type="match status" value="1"/>
</dbReference>
<dbReference type="SMART" id="SM00873">
    <property type="entry name" value="B3_4"/>
    <property type="match status" value="1"/>
</dbReference>
<reference evidence="2 3" key="1">
    <citation type="submission" date="2018-05" db="EMBL/GenBank/DDBJ databases">
        <title>Isolation and characterization of genus Methanoculleus species and their viruses from deep sea marine sediment offshore southwestern Taiwan.</title>
        <authorList>
            <person name="Wei W.-H."/>
            <person name="Chen W.-C."/>
            <person name="Lai M.-C."/>
            <person name="Chen S.-C."/>
        </authorList>
    </citation>
    <scope>NUCLEOTIDE SEQUENCE [LARGE SCALE GENOMIC DNA]</scope>
    <source>
        <strain evidence="2 3">CWC-02</strain>
    </source>
</reference>
<gene>
    <name evidence="2" type="ORF">DIC75_10155</name>
</gene>
<feature type="domain" description="B3/B4 tRNA-binding" evidence="1">
    <location>
        <begin position="61"/>
        <end position="196"/>
    </location>
</feature>
<dbReference type="Proteomes" id="UP001523230">
    <property type="component" value="Unassembled WGS sequence"/>
</dbReference>
<comment type="caution">
    <text evidence="2">The sequence shown here is derived from an EMBL/GenBank/DDBJ whole genome shotgun (WGS) entry which is preliminary data.</text>
</comment>
<keyword evidence="3" id="KW-1185">Reference proteome</keyword>
<dbReference type="EMBL" id="QFDM01000003">
    <property type="protein sequence ID" value="MCM2466660.1"/>
    <property type="molecule type" value="Genomic_DNA"/>
</dbReference>
<dbReference type="RefSeq" id="WP_250987936.1">
    <property type="nucleotide sequence ID" value="NZ_QFDM01000003.1"/>
</dbReference>
<dbReference type="InterPro" id="IPR005146">
    <property type="entry name" value="B3/B4_tRNA-bd"/>
</dbReference>
<sequence>MEIHKEILATFPGLSVAEGDVGPLSIQEKSPPLKALKDEIVRSVREQYTLEQVRDEPIFRAYRDFFWRVGVDPTKTRPASEALVRRILAGKMLPTINTAVDAYNLASVRTGIPIAAFDADTLGGSLSMRFAEEDEEFLGIGMATPVILHKNQVILTDEDAIVAIYPYRDSDATKITLATKMVHIVACGVPKVEREGIFGIRTGCRIPAGTRFRQSVICAGDKLE</sequence>
<evidence type="ECO:0000259" key="1">
    <source>
        <dbReference type="SMART" id="SM00873"/>
    </source>
</evidence>
<dbReference type="Pfam" id="PF03483">
    <property type="entry name" value="B3_4"/>
    <property type="match status" value="1"/>
</dbReference>
<dbReference type="SUPFAM" id="SSF56037">
    <property type="entry name" value="PheT/TilS domain"/>
    <property type="match status" value="1"/>
</dbReference>
<protein>
    <recommendedName>
        <fullName evidence="1">B3/B4 tRNA-binding domain-containing protein</fullName>
    </recommendedName>
</protein>
<name>A0ABD4TET9_9EURY</name>
<dbReference type="InterPro" id="IPR020825">
    <property type="entry name" value="Phe-tRNA_synthase-like_B3/B4"/>
</dbReference>